<keyword evidence="2" id="KW-0813">Transport</keyword>
<dbReference type="Pfam" id="PF00520">
    <property type="entry name" value="Ion_trans"/>
    <property type="match status" value="1"/>
</dbReference>
<keyword evidence="12" id="KW-0407">Ion channel</keyword>
<dbReference type="InterPro" id="IPR050599">
    <property type="entry name" value="VDCC_alpha-1_subunit"/>
</dbReference>
<evidence type="ECO:0000256" key="1">
    <source>
        <dbReference type="ARBA" id="ARBA00004141"/>
    </source>
</evidence>
<evidence type="ECO:0000313" key="17">
    <source>
        <dbReference type="Proteomes" id="UP001642464"/>
    </source>
</evidence>
<dbReference type="PANTHER" id="PTHR45628">
    <property type="entry name" value="VOLTAGE-DEPENDENT CALCIUM CHANNEL TYPE A SUBUNIT ALPHA-1"/>
    <property type="match status" value="1"/>
</dbReference>
<keyword evidence="3" id="KW-0109">Calcium transport</keyword>
<dbReference type="Gene3D" id="1.20.120.350">
    <property type="entry name" value="Voltage-gated potassium channels. Chain C"/>
    <property type="match status" value="1"/>
</dbReference>
<evidence type="ECO:0000256" key="5">
    <source>
        <dbReference type="ARBA" id="ARBA00022692"/>
    </source>
</evidence>
<keyword evidence="4" id="KW-0107">Calcium channel</keyword>
<dbReference type="PANTHER" id="PTHR45628:SF7">
    <property type="entry name" value="VOLTAGE-DEPENDENT CALCIUM CHANNEL TYPE A SUBUNIT ALPHA-1"/>
    <property type="match status" value="1"/>
</dbReference>
<name>A0ABP0MMB8_9DINO</name>
<keyword evidence="7" id="KW-0851">Voltage-gated channel</keyword>
<keyword evidence="11" id="KW-0325">Glycoprotein</keyword>
<evidence type="ECO:0000256" key="4">
    <source>
        <dbReference type="ARBA" id="ARBA00022673"/>
    </source>
</evidence>
<dbReference type="InterPro" id="IPR027359">
    <property type="entry name" value="Volt_channel_dom_sf"/>
</dbReference>
<feature type="transmembrane region" description="Helical" evidence="14">
    <location>
        <begin position="526"/>
        <end position="545"/>
    </location>
</feature>
<feature type="compositionally biased region" description="Basic and acidic residues" evidence="13">
    <location>
        <begin position="174"/>
        <end position="205"/>
    </location>
</feature>
<keyword evidence="10 14" id="KW-0472">Membrane</keyword>
<dbReference type="InterPro" id="IPR005821">
    <property type="entry name" value="Ion_trans_dom"/>
</dbReference>
<dbReference type="Gene3D" id="1.10.287.70">
    <property type="match status" value="1"/>
</dbReference>
<feature type="transmembrane region" description="Helical" evidence="14">
    <location>
        <begin position="629"/>
        <end position="652"/>
    </location>
</feature>
<feature type="region of interest" description="Disordered" evidence="13">
    <location>
        <begin position="158"/>
        <end position="214"/>
    </location>
</feature>
<sequence length="914" mass="104450">MANFPGQLGYFDKVELAFDNEPVLQAAARMAQTIRQNNGMEIALQPGKYYDKGRTCLAERMQYHWSNSFPKPSRKTLQRQTMSAGARNRCNRSYSEEVPLQWRKDAWLGKDASDHDLVVADSHEIIRSKAVREAAEVWNANLLIPMCIGDWGLRKSVHKQVKPTEQPATPPPMRHPDVRGDGKKDEKREKPAEKPNDEAEIRGGDSSRGGASSNVAQMEFPYPLHYLFNDHVWRDDLVADEWTTWSGQAKQLSEGKRCRGFFDEGAGPPELTSEELDALDQIACGMLYGRKDKESDLSVHVGDVLFIVSKEDIQEFCDHMKSKNLTLKKKVEYYITLREREIEFTDEGLCIMPSGKYIPHLLGLLHLEDRRGRATPSHHGLEVYNKENTMDEEYLNDKGAMTFRSGLGALKKLAQYLSATKDMRLHYPKPGLRGSGFGRWRHEGEPNMQLKPYDNELELFSDSDWPSRKAEILAQAYFQKVKDIEDVEESEESATFLLLLDAIPALVILASAAVAGINADYAVNHWIWDVLEALFTAFFTAEILVKLKVFGCKGFFWGADWYWSWFDLLCVVLALVEMIITYTGRTLGAVGILKMLKLARLGRIIRLLKFKIFQELKLMIQGVFTGLRVLFWAVVLLLGCVYLLGVVTRTIFTDRPEFNSVGQAMFTSFRCFTDGCSTYEGAPLQEKLFEEHGGLFMLVYILLFLFVTIGIFNLIMAVFIDNVTDGSTKKRQRELGLNAPRTGWVIASELRHLILSRFLYKEAEDEVDAEDGNEVDRPRRVSKIFKEKVQNLREMYGYKPHTTQEYDDLTDQIREEMANRKIVVTRTEFNHWLSTEKPLLETLNDAEIDLSCKSDLFDVLDADLSGELEFEEMVDGLLKCRGPASKTDIIAIRLKTRLLVRLMIRICEKFDIDV</sequence>
<feature type="transmembrane region" description="Helical" evidence="14">
    <location>
        <begin position="496"/>
        <end position="519"/>
    </location>
</feature>
<feature type="transmembrane region" description="Helical" evidence="14">
    <location>
        <begin position="565"/>
        <end position="593"/>
    </location>
</feature>
<evidence type="ECO:0000256" key="8">
    <source>
        <dbReference type="ARBA" id="ARBA00022989"/>
    </source>
</evidence>
<gene>
    <name evidence="16" type="ORF">SCF082_LOCUS28644</name>
</gene>
<organism evidence="16 17">
    <name type="scientific">Durusdinium trenchii</name>
    <dbReference type="NCBI Taxonomy" id="1381693"/>
    <lineage>
        <taxon>Eukaryota</taxon>
        <taxon>Sar</taxon>
        <taxon>Alveolata</taxon>
        <taxon>Dinophyceae</taxon>
        <taxon>Suessiales</taxon>
        <taxon>Symbiodiniaceae</taxon>
        <taxon>Durusdinium</taxon>
    </lineage>
</organism>
<reference evidence="16 17" key="1">
    <citation type="submission" date="2024-02" db="EMBL/GenBank/DDBJ databases">
        <authorList>
            <person name="Chen Y."/>
            <person name="Shah S."/>
            <person name="Dougan E. K."/>
            <person name="Thang M."/>
            <person name="Chan C."/>
        </authorList>
    </citation>
    <scope>NUCLEOTIDE SEQUENCE [LARGE SCALE GENOMIC DNA]</scope>
</reference>
<evidence type="ECO:0000256" key="2">
    <source>
        <dbReference type="ARBA" id="ARBA00022448"/>
    </source>
</evidence>
<comment type="caution">
    <text evidence="16">The sequence shown here is derived from an EMBL/GenBank/DDBJ whole genome shotgun (WGS) entry which is preliminary data.</text>
</comment>
<evidence type="ECO:0000256" key="13">
    <source>
        <dbReference type="SAM" id="MobiDB-lite"/>
    </source>
</evidence>
<evidence type="ECO:0000256" key="6">
    <source>
        <dbReference type="ARBA" id="ARBA00022837"/>
    </source>
</evidence>
<evidence type="ECO:0000259" key="15">
    <source>
        <dbReference type="Pfam" id="PF00520"/>
    </source>
</evidence>
<feature type="transmembrane region" description="Helical" evidence="14">
    <location>
        <begin position="695"/>
        <end position="720"/>
    </location>
</feature>
<evidence type="ECO:0000313" key="16">
    <source>
        <dbReference type="EMBL" id="CAK9052343.1"/>
    </source>
</evidence>
<evidence type="ECO:0000256" key="11">
    <source>
        <dbReference type="ARBA" id="ARBA00023180"/>
    </source>
</evidence>
<evidence type="ECO:0000256" key="12">
    <source>
        <dbReference type="ARBA" id="ARBA00023303"/>
    </source>
</evidence>
<keyword evidence="8 14" id="KW-1133">Transmembrane helix</keyword>
<dbReference type="Proteomes" id="UP001642464">
    <property type="component" value="Unassembled WGS sequence"/>
</dbReference>
<dbReference type="EMBL" id="CAXAMM010022636">
    <property type="protein sequence ID" value="CAK9052343.1"/>
    <property type="molecule type" value="Genomic_DNA"/>
</dbReference>
<accession>A0ABP0MMB8</accession>
<dbReference type="SUPFAM" id="SSF81324">
    <property type="entry name" value="Voltage-gated potassium channels"/>
    <property type="match status" value="1"/>
</dbReference>
<evidence type="ECO:0000256" key="14">
    <source>
        <dbReference type="SAM" id="Phobius"/>
    </source>
</evidence>
<keyword evidence="6" id="KW-0106">Calcium</keyword>
<keyword evidence="9" id="KW-0406">Ion transport</keyword>
<comment type="subcellular location">
    <subcellularLocation>
        <location evidence="1">Membrane</location>
        <topology evidence="1">Multi-pass membrane protein</topology>
    </subcellularLocation>
</comment>
<keyword evidence="17" id="KW-1185">Reference proteome</keyword>
<evidence type="ECO:0000256" key="9">
    <source>
        <dbReference type="ARBA" id="ARBA00023065"/>
    </source>
</evidence>
<proteinExistence type="predicted"/>
<evidence type="ECO:0000256" key="7">
    <source>
        <dbReference type="ARBA" id="ARBA00022882"/>
    </source>
</evidence>
<feature type="domain" description="Ion transport" evidence="15">
    <location>
        <begin position="524"/>
        <end position="726"/>
    </location>
</feature>
<evidence type="ECO:0000256" key="3">
    <source>
        <dbReference type="ARBA" id="ARBA00022568"/>
    </source>
</evidence>
<evidence type="ECO:0000256" key="10">
    <source>
        <dbReference type="ARBA" id="ARBA00023136"/>
    </source>
</evidence>
<keyword evidence="5 14" id="KW-0812">Transmembrane</keyword>
<protein>
    <submittedName>
        <fullName evidence="16">Voltage-dependent calcium channel type A subunit alpha-1 (Cacophony protein)</fullName>
    </submittedName>
</protein>